<dbReference type="InterPro" id="IPR044130">
    <property type="entry name" value="CuRO_2_Fet3-like"/>
</dbReference>
<dbReference type="FunFam" id="2.60.40.420:FF:000022">
    <property type="entry name" value="FET5p Multicopper oxidase"/>
    <property type="match status" value="1"/>
</dbReference>
<dbReference type="PANTHER" id="PTHR11709:SF361">
    <property type="entry name" value="IRON TRANSPORT MULTICOPPER OXIDASE FET3"/>
    <property type="match status" value="1"/>
</dbReference>
<dbReference type="InterPro" id="IPR002355">
    <property type="entry name" value="Cu_oxidase_Cu_BS"/>
</dbReference>
<feature type="domain" description="Plastocyanin-like" evidence="11">
    <location>
        <begin position="373"/>
        <end position="516"/>
    </location>
</feature>
<keyword evidence="8" id="KW-0812">Transmembrane</keyword>
<dbReference type="PANTHER" id="PTHR11709">
    <property type="entry name" value="MULTI-COPPER OXIDASE"/>
    <property type="match status" value="1"/>
</dbReference>
<dbReference type="CDD" id="cd13899">
    <property type="entry name" value="CuRO_3_Fet3p"/>
    <property type="match status" value="1"/>
</dbReference>
<dbReference type="InterPro" id="IPR033138">
    <property type="entry name" value="Cu_oxidase_CS"/>
</dbReference>
<evidence type="ECO:0000259" key="12">
    <source>
        <dbReference type="Pfam" id="PF07732"/>
    </source>
</evidence>
<evidence type="ECO:0000256" key="1">
    <source>
        <dbReference type="ARBA" id="ARBA00010609"/>
    </source>
</evidence>
<name>R8BS51_PHAM7</name>
<evidence type="ECO:0000256" key="3">
    <source>
        <dbReference type="ARBA" id="ARBA00022729"/>
    </source>
</evidence>
<dbReference type="InterPro" id="IPR045087">
    <property type="entry name" value="Cu-oxidase_fam"/>
</dbReference>
<evidence type="ECO:0000313" key="14">
    <source>
        <dbReference type="Proteomes" id="UP000014074"/>
    </source>
</evidence>
<dbReference type="InterPro" id="IPR001117">
    <property type="entry name" value="Cu-oxidase_2nd"/>
</dbReference>
<dbReference type="GO" id="GO:0010106">
    <property type="term" value="P:cellular response to iron ion starvation"/>
    <property type="evidence" value="ECO:0007669"/>
    <property type="project" value="TreeGrafter"/>
</dbReference>
<keyword evidence="8" id="KW-0472">Membrane</keyword>
<keyword evidence="8" id="KW-1133">Transmembrane helix</keyword>
<reference evidence="14" key="1">
    <citation type="journal article" date="2013" name="Genome Announc.">
        <title>Draft genome sequence of the ascomycete Phaeoacremonium aleophilum strain UCR-PA7, a causal agent of the esca disease complex in grapevines.</title>
        <authorList>
            <person name="Blanco-Ulate B."/>
            <person name="Rolshausen P."/>
            <person name="Cantu D."/>
        </authorList>
    </citation>
    <scope>NUCLEOTIDE SEQUENCE [LARGE SCALE GENOMIC DNA]</scope>
    <source>
        <strain evidence="14">UCR-PA7</strain>
    </source>
</reference>
<dbReference type="Pfam" id="PF07731">
    <property type="entry name" value="Cu-oxidase_2"/>
    <property type="match status" value="1"/>
</dbReference>
<keyword evidence="2" id="KW-0479">Metal-binding</keyword>
<evidence type="ECO:0000256" key="6">
    <source>
        <dbReference type="ARBA" id="ARBA00023180"/>
    </source>
</evidence>
<dbReference type="InterPro" id="IPR008972">
    <property type="entry name" value="Cupredoxin"/>
</dbReference>
<dbReference type="InterPro" id="IPR011706">
    <property type="entry name" value="Cu-oxidase_C"/>
</dbReference>
<evidence type="ECO:0000256" key="5">
    <source>
        <dbReference type="ARBA" id="ARBA00023008"/>
    </source>
</evidence>
<keyword evidence="5" id="KW-0186">Copper</keyword>
<evidence type="ECO:0000259" key="10">
    <source>
        <dbReference type="Pfam" id="PF00394"/>
    </source>
</evidence>
<evidence type="ECO:0000256" key="8">
    <source>
        <dbReference type="SAM" id="Phobius"/>
    </source>
</evidence>
<feature type="chain" id="PRO_5004452269" evidence="9">
    <location>
        <begin position="27"/>
        <end position="637"/>
    </location>
</feature>
<keyword evidence="4" id="KW-0560">Oxidoreductase</keyword>
<keyword evidence="14" id="KW-1185">Reference proteome</keyword>
<organism evidence="13 14">
    <name type="scientific">Phaeoacremonium minimum (strain UCR-PA7)</name>
    <name type="common">Esca disease fungus</name>
    <name type="synonym">Togninia minima</name>
    <dbReference type="NCBI Taxonomy" id="1286976"/>
    <lineage>
        <taxon>Eukaryota</taxon>
        <taxon>Fungi</taxon>
        <taxon>Dikarya</taxon>
        <taxon>Ascomycota</taxon>
        <taxon>Pezizomycotina</taxon>
        <taxon>Sordariomycetes</taxon>
        <taxon>Sordariomycetidae</taxon>
        <taxon>Togniniales</taxon>
        <taxon>Togniniaceae</taxon>
        <taxon>Phaeoacremonium</taxon>
    </lineage>
</organism>
<dbReference type="GO" id="GO:0004322">
    <property type="term" value="F:ferroxidase activity"/>
    <property type="evidence" value="ECO:0007669"/>
    <property type="project" value="TreeGrafter"/>
</dbReference>
<feature type="signal peptide" evidence="9">
    <location>
        <begin position="1"/>
        <end position="26"/>
    </location>
</feature>
<keyword evidence="3 9" id="KW-0732">Signal</keyword>
<comment type="subcellular location">
    <subcellularLocation>
        <location evidence="7">Cell membrane</location>
        <topology evidence="7">Single-pass type I membrane protein</topology>
        <orientation evidence="7">Extracellular side</orientation>
    </subcellularLocation>
</comment>
<dbReference type="CDD" id="cd13851">
    <property type="entry name" value="CuRO_1_Fet3p"/>
    <property type="match status" value="1"/>
</dbReference>
<dbReference type="HOGENOM" id="CLU_006504_7_3_1"/>
<dbReference type="Pfam" id="PF00394">
    <property type="entry name" value="Cu-oxidase"/>
    <property type="match status" value="1"/>
</dbReference>
<protein>
    <submittedName>
        <fullName evidence="13">Putative iron transport multicopper oxidase fet3 protein</fullName>
    </submittedName>
</protein>
<comment type="similarity">
    <text evidence="1">Belongs to the multicopper oxidase family.</text>
</comment>
<evidence type="ECO:0000256" key="2">
    <source>
        <dbReference type="ARBA" id="ARBA00022723"/>
    </source>
</evidence>
<dbReference type="Gene3D" id="2.60.40.420">
    <property type="entry name" value="Cupredoxins - blue copper proteins"/>
    <property type="match status" value="3"/>
</dbReference>
<evidence type="ECO:0000259" key="11">
    <source>
        <dbReference type="Pfam" id="PF07731"/>
    </source>
</evidence>
<dbReference type="Proteomes" id="UP000014074">
    <property type="component" value="Unassembled WGS sequence"/>
</dbReference>
<dbReference type="GeneID" id="19322554"/>
<dbReference type="RefSeq" id="XP_007913072.1">
    <property type="nucleotide sequence ID" value="XM_007914881.1"/>
</dbReference>
<proteinExistence type="inferred from homology"/>
<dbReference type="PROSITE" id="PS00079">
    <property type="entry name" value="MULTICOPPER_OXIDASE1"/>
    <property type="match status" value="1"/>
</dbReference>
<feature type="domain" description="Plastocyanin-like" evidence="12">
    <location>
        <begin position="34"/>
        <end position="152"/>
    </location>
</feature>
<feature type="domain" description="Plastocyanin-like" evidence="10">
    <location>
        <begin position="161"/>
        <end position="308"/>
    </location>
</feature>
<accession>R8BS51</accession>
<dbReference type="EMBL" id="KB932929">
    <property type="protein sequence ID" value="EOO02203.1"/>
    <property type="molecule type" value="Genomic_DNA"/>
</dbReference>
<dbReference type="GO" id="GO:0033215">
    <property type="term" value="P:reductive iron assimilation"/>
    <property type="evidence" value="ECO:0007669"/>
    <property type="project" value="TreeGrafter"/>
</dbReference>
<evidence type="ECO:0000256" key="4">
    <source>
        <dbReference type="ARBA" id="ARBA00023002"/>
    </source>
</evidence>
<dbReference type="KEGG" id="tmn:UCRPA7_2318"/>
<dbReference type="AlphaFoldDB" id="R8BS51"/>
<keyword evidence="6" id="KW-0325">Glycoprotein</keyword>
<dbReference type="PROSITE" id="PS00080">
    <property type="entry name" value="MULTICOPPER_OXIDASE2"/>
    <property type="match status" value="1"/>
</dbReference>
<dbReference type="SUPFAM" id="SSF49503">
    <property type="entry name" value="Cupredoxins"/>
    <property type="match status" value="3"/>
</dbReference>
<dbReference type="OrthoDB" id="2121828at2759"/>
<evidence type="ECO:0000256" key="7">
    <source>
        <dbReference type="ARBA" id="ARBA00037814"/>
    </source>
</evidence>
<dbReference type="GO" id="GO:0033573">
    <property type="term" value="C:high-affinity iron permease complex"/>
    <property type="evidence" value="ECO:0007669"/>
    <property type="project" value="TreeGrafter"/>
</dbReference>
<dbReference type="FunFam" id="2.60.40.420:FF:000024">
    <property type="entry name" value="FET5p Multicopper oxidase"/>
    <property type="match status" value="1"/>
</dbReference>
<gene>
    <name evidence="13" type="ORF">UCRPA7_2318</name>
</gene>
<dbReference type="InterPro" id="IPR011707">
    <property type="entry name" value="Cu-oxidase-like_N"/>
</dbReference>
<dbReference type="GO" id="GO:0005507">
    <property type="term" value="F:copper ion binding"/>
    <property type="evidence" value="ECO:0007669"/>
    <property type="project" value="InterPro"/>
</dbReference>
<evidence type="ECO:0000313" key="13">
    <source>
        <dbReference type="EMBL" id="EOO02203.1"/>
    </source>
</evidence>
<feature type="transmembrane region" description="Helical" evidence="8">
    <location>
        <begin position="573"/>
        <end position="596"/>
    </location>
</feature>
<dbReference type="Pfam" id="PF07732">
    <property type="entry name" value="Cu-oxidase_3"/>
    <property type="match status" value="1"/>
</dbReference>
<evidence type="ECO:0000256" key="9">
    <source>
        <dbReference type="SAM" id="SignalP"/>
    </source>
</evidence>
<dbReference type="eggNOG" id="KOG1263">
    <property type="taxonomic scope" value="Eukaryota"/>
</dbReference>
<sequence>MRFLRYDSVAFLCPLVTLLLPFLAEAKTVSYDFNVTWVNANPDGLFERKVVGINGQWPLPIIEVDKGDQLIVNMYNGLDDGHSTSIHFHGMFQNGTNEMDGPSMVTQCPVPPGSSITYNFTVNQNGTYWYHCHTDYCYPDGYRQALIVHDKDAYFTDSYKEELVITLSDWYHDMMDKLKESFMSVFNPTGAEPVPNSFLLNDKMNTSFAVEPNTTYLIRLINHGAFVGQYFYIEDHTFQIVEVDGVYTEPTEASMVYISVAQRYSILLTTKNSTDKNYAIVTVADSSLLDVISPDLQLNNTNWLEYNSSAPHEQAVMNVTDSTQLAPYDDFDLIPYDRTPLLPEPDHEIDVTVIMQNLDNGDGYAFLNNISFTAPKVPTLYTVLSSGESANNEGIYGDFTHSIVLQHNEIVQVVVNNADTGSHPFHLHGHNFQVIVRNPPLGPHFFDFADGDPVPYDPSNHSAFPAFPIRRDVMVLPPQGHYVIRFVADNPGVWLFHCHIDWHLSQGLAMVMIEAPMQMQERLSIPEDHLAVCAAAGVATKGNAAANTEDLFDLSGQNKQPGWIPGGFTARGIVAMVFSCTSAILGIASLVVYGLSDRRHVSVVPMTNPQIQEPYHDEQNEVVEIVRNDVATSQKQT</sequence>
<dbReference type="CDD" id="cd13877">
    <property type="entry name" value="CuRO_2_Fet3p_like"/>
    <property type="match status" value="1"/>
</dbReference>